<comment type="caution">
    <text evidence="1">The sequence shown here is derived from an EMBL/GenBank/DDBJ whole genome shotgun (WGS) entry which is preliminary data.</text>
</comment>
<protein>
    <submittedName>
        <fullName evidence="1">5386_t:CDS:1</fullName>
    </submittedName>
</protein>
<sequence>MEPKNYAALRSLLKKEQGEKIAPYVFKLENIQTLQSYLQKERIKYETYQEIAENEVDFNDEDLKLEQAYQEIKEEKKTRKDKVVKVRKLEAQKDRPVVILSNDKQNQYSEEVIVALISSQLDKVYYFEPEISLKKPSKILTDQILTIDKSRLGEKITSLNSNEILKLEKALHAVL</sequence>
<feature type="non-terminal residue" evidence="1">
    <location>
        <position position="175"/>
    </location>
</feature>
<evidence type="ECO:0000313" key="1">
    <source>
        <dbReference type="EMBL" id="CAG8822803.1"/>
    </source>
</evidence>
<name>A0ACA9S2A6_9GLOM</name>
<reference evidence="1" key="1">
    <citation type="submission" date="2021-06" db="EMBL/GenBank/DDBJ databases">
        <authorList>
            <person name="Kallberg Y."/>
            <person name="Tangrot J."/>
            <person name="Rosling A."/>
        </authorList>
    </citation>
    <scope>NUCLEOTIDE SEQUENCE</scope>
    <source>
        <strain evidence="1">MA461A</strain>
    </source>
</reference>
<organism evidence="1 2">
    <name type="scientific">Racocetra persica</name>
    <dbReference type="NCBI Taxonomy" id="160502"/>
    <lineage>
        <taxon>Eukaryota</taxon>
        <taxon>Fungi</taxon>
        <taxon>Fungi incertae sedis</taxon>
        <taxon>Mucoromycota</taxon>
        <taxon>Glomeromycotina</taxon>
        <taxon>Glomeromycetes</taxon>
        <taxon>Diversisporales</taxon>
        <taxon>Gigasporaceae</taxon>
        <taxon>Racocetra</taxon>
    </lineage>
</organism>
<dbReference type="EMBL" id="CAJVQC010086721">
    <property type="protein sequence ID" value="CAG8822803.1"/>
    <property type="molecule type" value="Genomic_DNA"/>
</dbReference>
<accession>A0ACA9S2A6</accession>
<proteinExistence type="predicted"/>
<evidence type="ECO:0000313" key="2">
    <source>
        <dbReference type="Proteomes" id="UP000789920"/>
    </source>
</evidence>
<dbReference type="Proteomes" id="UP000789920">
    <property type="component" value="Unassembled WGS sequence"/>
</dbReference>
<keyword evidence="2" id="KW-1185">Reference proteome</keyword>
<gene>
    <name evidence="1" type="ORF">RPERSI_LOCUS25892</name>
</gene>